<feature type="region of interest" description="Disordered" evidence="1">
    <location>
        <begin position="216"/>
        <end position="283"/>
    </location>
</feature>
<reference evidence="2" key="1">
    <citation type="submission" date="2022-11" db="EMBL/GenBank/DDBJ databases">
        <title>Genome Sequence of Cubamyces cubensis.</title>
        <authorList>
            <person name="Buettner E."/>
        </authorList>
    </citation>
    <scope>NUCLEOTIDE SEQUENCE</scope>
    <source>
        <strain evidence="2">MPL-01</strain>
    </source>
</reference>
<accession>A0AAD7TQ42</accession>
<comment type="caution">
    <text evidence="2">The sequence shown here is derived from an EMBL/GenBank/DDBJ whole genome shotgun (WGS) entry which is preliminary data.</text>
</comment>
<protein>
    <recommendedName>
        <fullName evidence="4">C2H2-type domain-containing protein</fullName>
    </recommendedName>
</protein>
<dbReference type="AlphaFoldDB" id="A0AAD7TQ42"/>
<organism evidence="2 3">
    <name type="scientific">Trametes cubensis</name>
    <dbReference type="NCBI Taxonomy" id="1111947"/>
    <lineage>
        <taxon>Eukaryota</taxon>
        <taxon>Fungi</taxon>
        <taxon>Dikarya</taxon>
        <taxon>Basidiomycota</taxon>
        <taxon>Agaricomycotina</taxon>
        <taxon>Agaricomycetes</taxon>
        <taxon>Polyporales</taxon>
        <taxon>Polyporaceae</taxon>
        <taxon>Trametes</taxon>
    </lineage>
</organism>
<evidence type="ECO:0000313" key="3">
    <source>
        <dbReference type="Proteomes" id="UP001215151"/>
    </source>
</evidence>
<dbReference type="EMBL" id="JAPEVG010000199">
    <property type="protein sequence ID" value="KAJ8474082.1"/>
    <property type="molecule type" value="Genomic_DNA"/>
</dbReference>
<sequence length="384" mass="42283">MPSHPLVSTSRSLSPYHHATLPSIPLNIFSDLLRVSGEFTIGAARASSTTIDQENDFVQGCSTDGIFSEARTFPSFAPHDITQHDWKQDWDRLSTVTDDTFAIDPRLLVPEQPTASTAATSPFAPFTFESHSSPYYFDYPPSLATTPALTVSDEDVSEHSEAVPPMAPWESDTVANDTVADEINAAMDNWAAEAAYIATSSTISLPELLVLGKRKREGSEPFSDEPVGTTRQPKRTKADVEPPATAEESLDDGADTDQTAPVVQPAVPNVPEPRTRGARRTKDDLNRYLNAVPVANNLKHLQRHYEALLRGAAKVDCLWPGCGAAIASNQMNAHVAQKHLGFTYHCPLKDSEECPWTGTRGKDTRQHLRVKHSNRKNLWPEEFR</sequence>
<dbReference type="Proteomes" id="UP001215151">
    <property type="component" value="Unassembled WGS sequence"/>
</dbReference>
<evidence type="ECO:0000256" key="1">
    <source>
        <dbReference type="SAM" id="MobiDB-lite"/>
    </source>
</evidence>
<name>A0AAD7TQ42_9APHY</name>
<gene>
    <name evidence="2" type="ORF">ONZ51_g7450</name>
</gene>
<proteinExistence type="predicted"/>
<evidence type="ECO:0008006" key="4">
    <source>
        <dbReference type="Google" id="ProtNLM"/>
    </source>
</evidence>
<evidence type="ECO:0000313" key="2">
    <source>
        <dbReference type="EMBL" id="KAJ8474082.1"/>
    </source>
</evidence>
<keyword evidence="3" id="KW-1185">Reference proteome</keyword>